<dbReference type="GO" id="GO:0015833">
    <property type="term" value="P:peptide transport"/>
    <property type="evidence" value="ECO:0007669"/>
    <property type="project" value="InterPro"/>
</dbReference>
<dbReference type="InterPro" id="IPR013563">
    <property type="entry name" value="Oligopep_ABC_C"/>
</dbReference>
<dbReference type="PANTHER" id="PTHR43776:SF7">
    <property type="entry name" value="D,D-DIPEPTIDE TRANSPORT ATP-BINDING PROTEIN DDPF-RELATED"/>
    <property type="match status" value="1"/>
</dbReference>
<evidence type="ECO:0000313" key="6">
    <source>
        <dbReference type="EMBL" id="KND23271.1"/>
    </source>
</evidence>
<keyword evidence="3" id="KW-0547">Nucleotide-binding</keyword>
<dbReference type="CDD" id="cd03257">
    <property type="entry name" value="ABC_NikE_OppD_transporters"/>
    <property type="match status" value="1"/>
</dbReference>
<keyword evidence="4 6" id="KW-0067">ATP-binding</keyword>
<dbReference type="PROSITE" id="PS00211">
    <property type="entry name" value="ABC_TRANSPORTER_1"/>
    <property type="match status" value="1"/>
</dbReference>
<dbReference type="GO" id="GO:0055085">
    <property type="term" value="P:transmembrane transport"/>
    <property type="evidence" value="ECO:0007669"/>
    <property type="project" value="UniProtKB-ARBA"/>
</dbReference>
<dbReference type="Pfam" id="PF00005">
    <property type="entry name" value="ABC_tran"/>
    <property type="match status" value="1"/>
</dbReference>
<dbReference type="GO" id="GO:0005524">
    <property type="term" value="F:ATP binding"/>
    <property type="evidence" value="ECO:0007669"/>
    <property type="project" value="UniProtKB-KW"/>
</dbReference>
<evidence type="ECO:0000313" key="7">
    <source>
        <dbReference type="Proteomes" id="UP000037151"/>
    </source>
</evidence>
<dbReference type="InterPro" id="IPR003593">
    <property type="entry name" value="AAA+_ATPase"/>
</dbReference>
<dbReference type="GO" id="GO:0016887">
    <property type="term" value="F:ATP hydrolysis activity"/>
    <property type="evidence" value="ECO:0007669"/>
    <property type="project" value="InterPro"/>
</dbReference>
<organism evidence="6 7">
    <name type="scientific">Streptomyces acidiscabies</name>
    <dbReference type="NCBI Taxonomy" id="42234"/>
    <lineage>
        <taxon>Bacteria</taxon>
        <taxon>Bacillati</taxon>
        <taxon>Actinomycetota</taxon>
        <taxon>Actinomycetes</taxon>
        <taxon>Kitasatosporales</taxon>
        <taxon>Streptomycetaceae</taxon>
        <taxon>Streptomyces</taxon>
    </lineage>
</organism>
<proteinExistence type="inferred from homology"/>
<comment type="caution">
    <text evidence="6">The sequence shown here is derived from an EMBL/GenBank/DDBJ whole genome shotgun (WGS) entry which is preliminary data.</text>
</comment>
<dbReference type="SMART" id="SM00382">
    <property type="entry name" value="AAA"/>
    <property type="match status" value="1"/>
</dbReference>
<sequence length="288" mass="31097">MTADAQTTPRTGPAILTVEHLTKVFGRNGREQTAVDDLSFQLNEGDSLAIVGESGSGKTTTARIVAGLETATSGRVVMDGLDVTKGLRRRHRRSAARIVQMVFQDPLGSLDPRQKVGNGLEELLTTHFSLSASRMSERISELLNEVGLDDGHAAHLPRTLSGGQRQRVAIARALALEPKILILDEAVSALDVSVQAQVLNLLVDIRQSTGISYLFVSHDLGVVRQVTDNCLVLSCGKLVESGPTAQVLDAPSEPYTRALIDAVPKPGWRPLRRVVRDELSRDGESLSR</sequence>
<dbReference type="PANTHER" id="PTHR43776">
    <property type="entry name" value="TRANSPORT ATP-BINDING PROTEIN"/>
    <property type="match status" value="1"/>
</dbReference>
<accession>A0A0L0JC78</accession>
<keyword evidence="2" id="KW-0813">Transport</keyword>
<dbReference type="InterPro" id="IPR027417">
    <property type="entry name" value="P-loop_NTPase"/>
</dbReference>
<evidence type="ECO:0000256" key="2">
    <source>
        <dbReference type="ARBA" id="ARBA00022448"/>
    </source>
</evidence>
<name>A0A0L0JC78_9ACTN</name>
<reference evidence="7" key="1">
    <citation type="submission" date="2014-07" db="EMBL/GenBank/DDBJ databases">
        <title>Genome sequencing of plant-pathogenic Streptomyces species.</title>
        <authorList>
            <person name="Harrison J."/>
            <person name="Sapp M."/>
            <person name="Thwaites R."/>
            <person name="Studholme D.J."/>
        </authorList>
    </citation>
    <scope>NUCLEOTIDE SEQUENCE [LARGE SCALE GENOMIC DNA]</scope>
    <source>
        <strain evidence="7">NCPPB 4445</strain>
    </source>
</reference>
<dbReference type="InterPro" id="IPR003439">
    <property type="entry name" value="ABC_transporter-like_ATP-bd"/>
</dbReference>
<dbReference type="Gene3D" id="3.40.50.300">
    <property type="entry name" value="P-loop containing nucleotide triphosphate hydrolases"/>
    <property type="match status" value="1"/>
</dbReference>
<evidence type="ECO:0000259" key="5">
    <source>
        <dbReference type="PROSITE" id="PS50893"/>
    </source>
</evidence>
<protein>
    <submittedName>
        <fullName evidence="6">ABC transporter ATP-binding protein</fullName>
    </submittedName>
</protein>
<dbReference type="InterPro" id="IPR017871">
    <property type="entry name" value="ABC_transporter-like_CS"/>
</dbReference>
<feature type="domain" description="ABC transporter" evidence="5">
    <location>
        <begin position="16"/>
        <end position="260"/>
    </location>
</feature>
<comment type="similarity">
    <text evidence="1">Belongs to the ABC transporter superfamily.</text>
</comment>
<dbReference type="SUPFAM" id="SSF52540">
    <property type="entry name" value="P-loop containing nucleoside triphosphate hydrolases"/>
    <property type="match status" value="1"/>
</dbReference>
<gene>
    <name evidence="6" type="ORF">IQ63_45175</name>
</gene>
<dbReference type="InterPro" id="IPR050319">
    <property type="entry name" value="ABC_transp_ATP-bind"/>
</dbReference>
<dbReference type="PATRIC" id="fig|42234.21.peg.9279"/>
<dbReference type="Proteomes" id="UP000037151">
    <property type="component" value="Unassembled WGS sequence"/>
</dbReference>
<evidence type="ECO:0000256" key="3">
    <source>
        <dbReference type="ARBA" id="ARBA00022741"/>
    </source>
</evidence>
<dbReference type="Pfam" id="PF08352">
    <property type="entry name" value="oligo_HPY"/>
    <property type="match status" value="1"/>
</dbReference>
<dbReference type="PROSITE" id="PS50893">
    <property type="entry name" value="ABC_TRANSPORTER_2"/>
    <property type="match status" value="1"/>
</dbReference>
<evidence type="ECO:0000256" key="4">
    <source>
        <dbReference type="ARBA" id="ARBA00022840"/>
    </source>
</evidence>
<evidence type="ECO:0000256" key="1">
    <source>
        <dbReference type="ARBA" id="ARBA00005417"/>
    </source>
</evidence>
<dbReference type="EMBL" id="JPPY01000263">
    <property type="protein sequence ID" value="KND23271.1"/>
    <property type="molecule type" value="Genomic_DNA"/>
</dbReference>
<dbReference type="AlphaFoldDB" id="A0A0L0JC78"/>